<comment type="function">
    <text evidence="4">Formation of pseudouridine at positions 38, 39 and 40 in the anticodon stem and loop of transfer RNAs.</text>
</comment>
<evidence type="ECO:0000313" key="10">
    <source>
        <dbReference type="Proteomes" id="UP000092596"/>
    </source>
</evidence>
<reference evidence="9 10" key="1">
    <citation type="submission" date="2015-06" db="EMBL/GenBank/DDBJ databases">
        <title>Investigation of pathophysiology for high-risk pregnancy and development of treatment modality based on it.</title>
        <authorList>
            <person name="Kim B.-C."/>
            <person name="Lim S."/>
        </authorList>
    </citation>
    <scope>NUCLEOTIDE SEQUENCE [LARGE SCALE GENOMIC DNA]</scope>
    <source>
        <strain evidence="9 10">AD1-86</strain>
    </source>
</reference>
<evidence type="ECO:0000256" key="7">
    <source>
        <dbReference type="RuleBase" id="RU003792"/>
    </source>
</evidence>
<dbReference type="EMBL" id="CP012117">
    <property type="protein sequence ID" value="ANP27134.1"/>
    <property type="molecule type" value="Genomic_DNA"/>
</dbReference>
<dbReference type="InterPro" id="IPR001406">
    <property type="entry name" value="PsdUridine_synth_TruA"/>
</dbReference>
<feature type="domain" description="Pseudouridine synthase I TruA alpha/beta" evidence="8">
    <location>
        <begin position="170"/>
        <end position="278"/>
    </location>
</feature>
<dbReference type="InterPro" id="IPR020095">
    <property type="entry name" value="PsdUridine_synth_TruA_C"/>
</dbReference>
<feature type="binding site" evidence="4 6">
    <location>
        <position position="137"/>
    </location>
    <ligand>
        <name>substrate</name>
    </ligand>
</feature>
<dbReference type="KEGG" id="dva:DAD186_05790"/>
<dbReference type="SUPFAM" id="SSF55120">
    <property type="entry name" value="Pseudouridine synthase"/>
    <property type="match status" value="1"/>
</dbReference>
<dbReference type="STRING" id="1630135.DAD186_05790"/>
<dbReference type="CDD" id="cd02570">
    <property type="entry name" value="PseudoU_synth_EcTruA"/>
    <property type="match status" value="1"/>
</dbReference>
<evidence type="ECO:0000256" key="6">
    <source>
        <dbReference type="PIRSR" id="PIRSR001430-2"/>
    </source>
</evidence>
<organism evidence="9 10">
    <name type="scientific">Dermabacter vaginalis</name>
    <dbReference type="NCBI Taxonomy" id="1630135"/>
    <lineage>
        <taxon>Bacteria</taxon>
        <taxon>Bacillati</taxon>
        <taxon>Actinomycetota</taxon>
        <taxon>Actinomycetes</taxon>
        <taxon>Micrococcales</taxon>
        <taxon>Dermabacteraceae</taxon>
        <taxon>Dermabacter</taxon>
    </lineage>
</organism>
<name>A0A1B0ZGM1_9MICO</name>
<proteinExistence type="inferred from homology"/>
<dbReference type="PATRIC" id="fig|1630135.4.peg.579"/>
<dbReference type="RefSeq" id="WP_065247417.1">
    <property type="nucleotide sequence ID" value="NZ_CP012117.1"/>
</dbReference>
<feature type="domain" description="Pseudouridine synthase I TruA alpha/beta" evidence="8">
    <location>
        <begin position="25"/>
        <end position="130"/>
    </location>
</feature>
<dbReference type="HAMAP" id="MF_00171">
    <property type="entry name" value="TruA"/>
    <property type="match status" value="1"/>
</dbReference>
<dbReference type="Gene3D" id="3.30.70.660">
    <property type="entry name" value="Pseudouridine synthase I, catalytic domain, C-terminal subdomain"/>
    <property type="match status" value="1"/>
</dbReference>
<dbReference type="EC" id="5.4.99.12" evidence="4"/>
<dbReference type="PANTHER" id="PTHR11142">
    <property type="entry name" value="PSEUDOURIDYLATE SYNTHASE"/>
    <property type="match status" value="1"/>
</dbReference>
<feature type="active site" description="Nucleophile" evidence="4 5">
    <location>
        <position position="68"/>
    </location>
</feature>
<dbReference type="PANTHER" id="PTHR11142:SF0">
    <property type="entry name" value="TRNA PSEUDOURIDINE SYNTHASE-LIKE 1"/>
    <property type="match status" value="1"/>
</dbReference>
<keyword evidence="3 4" id="KW-0413">Isomerase</keyword>
<dbReference type="Gene3D" id="3.30.70.580">
    <property type="entry name" value="Pseudouridine synthase I, catalytic domain, N-terminal subdomain"/>
    <property type="match status" value="1"/>
</dbReference>
<dbReference type="GO" id="GO:0031119">
    <property type="term" value="P:tRNA pseudouridine synthesis"/>
    <property type="evidence" value="ECO:0007669"/>
    <property type="project" value="UniProtKB-UniRule"/>
</dbReference>
<comment type="caution">
    <text evidence="4">Lacks conserved residue(s) required for the propagation of feature annotation.</text>
</comment>
<sequence length="301" mass="33361">MNTEPKAPDSSPAPEKRLRVRLDLAYDGTAFKGWGIQPALRTVQGELEAGLAKIVREKVRVTVAGRTDAGVHASGQVVHVDILEKQWRRMPGRSDRTCEESIIQRLAAVLPSDIAVHRACVVSEDFDARFSALSRTYRYRICDDYARRDPLRRDVAFHKRPLDAEAMHNAARALVGEHDFLSFCKPREDATTIRTLHAVTWERPNTGKDEGLVVATVTADAFCHHMVRSIVGASVAVGEHRLDAEWMAALVTIPRRDEAGSAPMFSPTGLTLEGIEYPEESAWAARATQTRGKRGVPFTRG</sequence>
<evidence type="ECO:0000256" key="4">
    <source>
        <dbReference type="HAMAP-Rule" id="MF_00171"/>
    </source>
</evidence>
<protein>
    <recommendedName>
        <fullName evidence="4">tRNA pseudouridine synthase A</fullName>
        <ecNumber evidence="4">5.4.99.12</ecNumber>
    </recommendedName>
    <alternativeName>
        <fullName evidence="4">tRNA pseudouridine(38-40) synthase</fullName>
    </alternativeName>
    <alternativeName>
        <fullName evidence="4">tRNA pseudouridylate synthase I</fullName>
    </alternativeName>
    <alternativeName>
        <fullName evidence="4">tRNA-uridine isomerase I</fullName>
    </alternativeName>
</protein>
<accession>A0A1B0ZGM1</accession>
<evidence type="ECO:0000259" key="8">
    <source>
        <dbReference type="Pfam" id="PF01416"/>
    </source>
</evidence>
<evidence type="ECO:0000256" key="3">
    <source>
        <dbReference type="ARBA" id="ARBA00023235"/>
    </source>
</evidence>
<keyword evidence="2 4" id="KW-0819">tRNA processing</keyword>
<dbReference type="InterPro" id="IPR020103">
    <property type="entry name" value="PsdUridine_synth_cat_dom_sf"/>
</dbReference>
<dbReference type="PIRSF" id="PIRSF001430">
    <property type="entry name" value="tRNA_psdUrid_synth"/>
    <property type="match status" value="1"/>
</dbReference>
<dbReference type="InterPro" id="IPR020097">
    <property type="entry name" value="PsdUridine_synth_TruA_a/b_dom"/>
</dbReference>
<dbReference type="GO" id="GO:0003723">
    <property type="term" value="F:RNA binding"/>
    <property type="evidence" value="ECO:0007669"/>
    <property type="project" value="InterPro"/>
</dbReference>
<evidence type="ECO:0000256" key="5">
    <source>
        <dbReference type="PIRSR" id="PIRSR001430-1"/>
    </source>
</evidence>
<evidence type="ECO:0000256" key="1">
    <source>
        <dbReference type="ARBA" id="ARBA00009375"/>
    </source>
</evidence>
<dbReference type="Pfam" id="PF01416">
    <property type="entry name" value="PseudoU_synth_1"/>
    <property type="match status" value="2"/>
</dbReference>
<gene>
    <name evidence="4" type="primary">truA</name>
    <name evidence="9" type="ORF">DAD186_05790</name>
</gene>
<comment type="similarity">
    <text evidence="1 4 7">Belongs to the tRNA pseudouridine synthase TruA family.</text>
</comment>
<dbReference type="FunFam" id="3.30.70.580:FF:000001">
    <property type="entry name" value="tRNA pseudouridine synthase A"/>
    <property type="match status" value="1"/>
</dbReference>
<comment type="subunit">
    <text evidence="4">Homodimer.</text>
</comment>
<dbReference type="GO" id="GO:0160147">
    <property type="term" value="F:tRNA pseudouridine(38-40) synthase activity"/>
    <property type="evidence" value="ECO:0007669"/>
    <property type="project" value="UniProtKB-EC"/>
</dbReference>
<dbReference type="Proteomes" id="UP000092596">
    <property type="component" value="Chromosome"/>
</dbReference>
<evidence type="ECO:0000256" key="2">
    <source>
        <dbReference type="ARBA" id="ARBA00022694"/>
    </source>
</evidence>
<dbReference type="InterPro" id="IPR020094">
    <property type="entry name" value="TruA/RsuA/RluB/E/F_N"/>
</dbReference>
<dbReference type="AlphaFoldDB" id="A0A1B0ZGM1"/>
<evidence type="ECO:0000313" key="9">
    <source>
        <dbReference type="EMBL" id="ANP27134.1"/>
    </source>
</evidence>
<dbReference type="NCBIfam" id="TIGR00071">
    <property type="entry name" value="hisT_truA"/>
    <property type="match status" value="1"/>
</dbReference>
<comment type="catalytic activity">
    <reaction evidence="4 7">
        <text>uridine(38/39/40) in tRNA = pseudouridine(38/39/40) in tRNA</text>
        <dbReference type="Rhea" id="RHEA:22376"/>
        <dbReference type="Rhea" id="RHEA-COMP:10085"/>
        <dbReference type="Rhea" id="RHEA-COMP:10087"/>
        <dbReference type="ChEBI" id="CHEBI:65314"/>
        <dbReference type="ChEBI" id="CHEBI:65315"/>
        <dbReference type="EC" id="5.4.99.12"/>
    </reaction>
</comment>